<dbReference type="InterPro" id="IPR011989">
    <property type="entry name" value="ARM-like"/>
</dbReference>
<keyword evidence="1" id="KW-0456">Lyase</keyword>
<dbReference type="Pfam" id="PF13646">
    <property type="entry name" value="HEAT_2"/>
    <property type="match status" value="1"/>
</dbReference>
<dbReference type="InterPro" id="IPR016024">
    <property type="entry name" value="ARM-type_fold"/>
</dbReference>
<dbReference type="Gene3D" id="1.25.10.10">
    <property type="entry name" value="Leucine-rich Repeat Variant"/>
    <property type="match status" value="2"/>
</dbReference>
<protein>
    <submittedName>
        <fullName evidence="1">Uncharacterized protein</fullName>
    </submittedName>
</protein>
<dbReference type="KEGG" id="gms:SOIL9_01490"/>
<dbReference type="PANTHER" id="PTHR12697:SF5">
    <property type="entry name" value="DEOXYHYPUSINE HYDROXYLASE"/>
    <property type="match status" value="1"/>
</dbReference>
<dbReference type="GO" id="GO:0016829">
    <property type="term" value="F:lyase activity"/>
    <property type="evidence" value="ECO:0007669"/>
    <property type="project" value="UniProtKB-KW"/>
</dbReference>
<gene>
    <name evidence="1" type="ORF">SOIL9_01490</name>
</gene>
<organism evidence="1 2">
    <name type="scientific">Gemmata massiliana</name>
    <dbReference type="NCBI Taxonomy" id="1210884"/>
    <lineage>
        <taxon>Bacteria</taxon>
        <taxon>Pseudomonadati</taxon>
        <taxon>Planctomycetota</taxon>
        <taxon>Planctomycetia</taxon>
        <taxon>Gemmatales</taxon>
        <taxon>Gemmataceae</taxon>
        <taxon>Gemmata</taxon>
    </lineage>
</organism>
<dbReference type="PANTHER" id="PTHR12697">
    <property type="entry name" value="PBS LYASE HEAT-LIKE PROTEIN"/>
    <property type="match status" value="1"/>
</dbReference>
<proteinExistence type="predicted"/>
<dbReference type="SUPFAM" id="SSF48371">
    <property type="entry name" value="ARM repeat"/>
    <property type="match status" value="1"/>
</dbReference>
<sequence>MDAALDSLLTELNDPDADVRRRAVFRVSAALSDNPTVRAAVLGALNDSVWCVREAAASVVAQLPDADGSIYAPLFALTLRDPSPHVRRAAAAAIGPRIRPEHDYGRAVRHVFERQRIRAAAALGHIASECTGEAVPLLALCLADAHPKVRLTGLRALTQWEPGAVLPLLPTIVRKCAEADTNIASAARDVCLRVLNDPAAELLRPLLPYPGTNDVAGARTAIAALPTAHALRRTWESLPPPTEEHQTAHRFARHLATVCERVLTEPGNPRQPKAP</sequence>
<dbReference type="Proteomes" id="UP000464178">
    <property type="component" value="Chromosome"/>
</dbReference>
<evidence type="ECO:0000313" key="1">
    <source>
        <dbReference type="EMBL" id="VTR98814.1"/>
    </source>
</evidence>
<dbReference type="RefSeq" id="WP_162671704.1">
    <property type="nucleotide sequence ID" value="NZ_LR593886.1"/>
</dbReference>
<keyword evidence="2" id="KW-1185">Reference proteome</keyword>
<reference evidence="1 2" key="1">
    <citation type="submission" date="2019-05" db="EMBL/GenBank/DDBJ databases">
        <authorList>
            <consortium name="Science for Life Laboratories"/>
        </authorList>
    </citation>
    <scope>NUCLEOTIDE SEQUENCE [LARGE SCALE GENOMIC DNA]</scope>
    <source>
        <strain evidence="1">Soil9</strain>
    </source>
</reference>
<name>A0A6P2DE73_9BACT</name>
<dbReference type="GO" id="GO:0016491">
    <property type="term" value="F:oxidoreductase activity"/>
    <property type="evidence" value="ECO:0007669"/>
    <property type="project" value="TreeGrafter"/>
</dbReference>
<accession>A0A6P2DE73</accession>
<evidence type="ECO:0000313" key="2">
    <source>
        <dbReference type="Proteomes" id="UP000464178"/>
    </source>
</evidence>
<dbReference type="AlphaFoldDB" id="A0A6P2DE73"/>
<dbReference type="EMBL" id="LR593886">
    <property type="protein sequence ID" value="VTR98814.1"/>
    <property type="molecule type" value="Genomic_DNA"/>
</dbReference>